<name>A0ABV0YUF5_9TELE</name>
<reference evidence="1 2" key="1">
    <citation type="submission" date="2021-06" db="EMBL/GenBank/DDBJ databases">
        <authorList>
            <person name="Palmer J.M."/>
        </authorList>
    </citation>
    <scope>NUCLEOTIDE SEQUENCE [LARGE SCALE GENOMIC DNA]</scope>
    <source>
        <strain evidence="1 2">AS_MEX2019</strain>
        <tissue evidence="1">Muscle</tissue>
    </source>
</reference>
<dbReference type="EMBL" id="JAHRIP010042847">
    <property type="protein sequence ID" value="MEQ2297503.1"/>
    <property type="molecule type" value="Genomic_DNA"/>
</dbReference>
<organism evidence="1 2">
    <name type="scientific">Ameca splendens</name>
    <dbReference type="NCBI Taxonomy" id="208324"/>
    <lineage>
        <taxon>Eukaryota</taxon>
        <taxon>Metazoa</taxon>
        <taxon>Chordata</taxon>
        <taxon>Craniata</taxon>
        <taxon>Vertebrata</taxon>
        <taxon>Euteleostomi</taxon>
        <taxon>Actinopterygii</taxon>
        <taxon>Neopterygii</taxon>
        <taxon>Teleostei</taxon>
        <taxon>Neoteleostei</taxon>
        <taxon>Acanthomorphata</taxon>
        <taxon>Ovalentaria</taxon>
        <taxon>Atherinomorphae</taxon>
        <taxon>Cyprinodontiformes</taxon>
        <taxon>Goodeidae</taxon>
        <taxon>Ameca</taxon>
    </lineage>
</organism>
<proteinExistence type="predicted"/>
<evidence type="ECO:0000313" key="1">
    <source>
        <dbReference type="EMBL" id="MEQ2297503.1"/>
    </source>
</evidence>
<comment type="caution">
    <text evidence="1">The sequence shown here is derived from an EMBL/GenBank/DDBJ whole genome shotgun (WGS) entry which is preliminary data.</text>
</comment>
<keyword evidence="2" id="KW-1185">Reference proteome</keyword>
<protein>
    <submittedName>
        <fullName evidence="1">Uncharacterized protein</fullName>
    </submittedName>
</protein>
<sequence>MIFIDFLTKLKYYVRSLSEFDDVGAIFKSLVCIINDVIKIIALMKDDSTFFTFFKGKTAHQGFSPQLSA</sequence>
<gene>
    <name evidence="1" type="ORF">AMECASPLE_035322</name>
</gene>
<dbReference type="Proteomes" id="UP001469553">
    <property type="component" value="Unassembled WGS sequence"/>
</dbReference>
<accession>A0ABV0YUF5</accession>
<evidence type="ECO:0000313" key="2">
    <source>
        <dbReference type="Proteomes" id="UP001469553"/>
    </source>
</evidence>